<dbReference type="InterPro" id="IPR039420">
    <property type="entry name" value="WalR-like"/>
</dbReference>
<dbReference type="PRINTS" id="PR00038">
    <property type="entry name" value="HTHLUXR"/>
</dbReference>
<dbReference type="SMART" id="SM00421">
    <property type="entry name" value="HTH_LUXR"/>
    <property type="match status" value="1"/>
</dbReference>
<dbReference type="SUPFAM" id="SSF46894">
    <property type="entry name" value="C-terminal effector domain of the bipartite response regulators"/>
    <property type="match status" value="1"/>
</dbReference>
<gene>
    <name evidence="5" type="ORF">Psuf_060390</name>
</gene>
<dbReference type="KEGG" id="psuu:Psuf_060390"/>
<keyword evidence="6" id="KW-1185">Reference proteome</keyword>
<dbReference type="RefSeq" id="WP_173160316.1">
    <property type="nucleotide sequence ID" value="NZ_AP022871.1"/>
</dbReference>
<accession>A0A6F8YRP0</accession>
<sequence length="209" mass="22402">MSGRAHAYIRTPDPISTAGVSASLRGRSDIQVVGNDAVTAGTVGVVVADHLDDQALDMIKDVRRLGCLRFVLVATVTTDAKLIPAVELGVRALASRAEATGHRLAQLVLSTAGGEAMLPADVLARLLKQISRLQQTVLAPRGIEVTGLSTREKEILRLVAEGLDTREIAGRLSYSERTVKNVLHDVTTRFQLRNRAHAVAFAVREGLIV</sequence>
<dbReference type="PROSITE" id="PS50043">
    <property type="entry name" value="HTH_LUXR_2"/>
    <property type="match status" value="1"/>
</dbReference>
<evidence type="ECO:0000313" key="6">
    <source>
        <dbReference type="Proteomes" id="UP000503011"/>
    </source>
</evidence>
<name>A0A6F8YRP0_9ACTN</name>
<evidence type="ECO:0000259" key="4">
    <source>
        <dbReference type="PROSITE" id="PS50043"/>
    </source>
</evidence>
<protein>
    <submittedName>
        <fullName evidence="5">Helix-turn-helix transcriptional regulator</fullName>
    </submittedName>
</protein>
<feature type="domain" description="HTH luxR-type" evidence="4">
    <location>
        <begin position="141"/>
        <end position="206"/>
    </location>
</feature>
<dbReference type="AlphaFoldDB" id="A0A6F8YRP0"/>
<dbReference type="Pfam" id="PF00196">
    <property type="entry name" value="GerE"/>
    <property type="match status" value="1"/>
</dbReference>
<evidence type="ECO:0000256" key="1">
    <source>
        <dbReference type="ARBA" id="ARBA00023015"/>
    </source>
</evidence>
<organism evidence="5 6">
    <name type="scientific">Phytohabitans suffuscus</name>
    <dbReference type="NCBI Taxonomy" id="624315"/>
    <lineage>
        <taxon>Bacteria</taxon>
        <taxon>Bacillati</taxon>
        <taxon>Actinomycetota</taxon>
        <taxon>Actinomycetes</taxon>
        <taxon>Micromonosporales</taxon>
        <taxon>Micromonosporaceae</taxon>
    </lineage>
</organism>
<evidence type="ECO:0000256" key="3">
    <source>
        <dbReference type="ARBA" id="ARBA00023163"/>
    </source>
</evidence>
<reference evidence="5 6" key="1">
    <citation type="submission" date="2020-03" db="EMBL/GenBank/DDBJ databases">
        <title>Whole genome shotgun sequence of Phytohabitans suffuscus NBRC 105367.</title>
        <authorList>
            <person name="Komaki H."/>
            <person name="Tamura T."/>
        </authorList>
    </citation>
    <scope>NUCLEOTIDE SEQUENCE [LARGE SCALE GENOMIC DNA]</scope>
    <source>
        <strain evidence="5 6">NBRC 105367</strain>
    </source>
</reference>
<dbReference type="GO" id="GO:0006355">
    <property type="term" value="P:regulation of DNA-templated transcription"/>
    <property type="evidence" value="ECO:0007669"/>
    <property type="project" value="InterPro"/>
</dbReference>
<keyword evidence="3" id="KW-0804">Transcription</keyword>
<evidence type="ECO:0000256" key="2">
    <source>
        <dbReference type="ARBA" id="ARBA00023125"/>
    </source>
</evidence>
<keyword evidence="2" id="KW-0238">DNA-binding</keyword>
<dbReference type="PANTHER" id="PTHR43214">
    <property type="entry name" value="TWO-COMPONENT RESPONSE REGULATOR"/>
    <property type="match status" value="1"/>
</dbReference>
<dbReference type="PANTHER" id="PTHR43214:SF24">
    <property type="entry name" value="TRANSCRIPTIONAL REGULATORY PROTEIN NARL-RELATED"/>
    <property type="match status" value="1"/>
</dbReference>
<dbReference type="Proteomes" id="UP000503011">
    <property type="component" value="Chromosome"/>
</dbReference>
<proteinExistence type="predicted"/>
<dbReference type="InterPro" id="IPR000792">
    <property type="entry name" value="Tscrpt_reg_LuxR_C"/>
</dbReference>
<dbReference type="GO" id="GO:0003677">
    <property type="term" value="F:DNA binding"/>
    <property type="evidence" value="ECO:0007669"/>
    <property type="project" value="UniProtKB-KW"/>
</dbReference>
<reference evidence="5 6" key="2">
    <citation type="submission" date="2020-03" db="EMBL/GenBank/DDBJ databases">
        <authorList>
            <person name="Ichikawa N."/>
            <person name="Kimura A."/>
            <person name="Kitahashi Y."/>
            <person name="Uohara A."/>
        </authorList>
    </citation>
    <scope>NUCLEOTIDE SEQUENCE [LARGE SCALE GENOMIC DNA]</scope>
    <source>
        <strain evidence="5 6">NBRC 105367</strain>
    </source>
</reference>
<dbReference type="EMBL" id="AP022871">
    <property type="protein sequence ID" value="BCB88726.1"/>
    <property type="molecule type" value="Genomic_DNA"/>
</dbReference>
<dbReference type="InterPro" id="IPR016032">
    <property type="entry name" value="Sig_transdc_resp-reg_C-effctor"/>
</dbReference>
<keyword evidence="1" id="KW-0805">Transcription regulation</keyword>
<evidence type="ECO:0000313" key="5">
    <source>
        <dbReference type="EMBL" id="BCB88726.1"/>
    </source>
</evidence>
<dbReference type="CDD" id="cd06170">
    <property type="entry name" value="LuxR_C_like"/>
    <property type="match status" value="1"/>
</dbReference>
<dbReference type="Gene3D" id="3.40.50.2300">
    <property type="match status" value="1"/>
</dbReference>